<dbReference type="KEGG" id="shm:Shewmr7_0526"/>
<name>Q0HZC6_SHESR</name>
<keyword evidence="1" id="KW-0378">Hydrolase</keyword>
<dbReference type="PANTHER" id="PTHR43885">
    <property type="entry name" value="HALOACID DEHALOGENASE-LIKE HYDROLASE"/>
    <property type="match status" value="1"/>
</dbReference>
<dbReference type="PANTHER" id="PTHR43885:SF1">
    <property type="entry name" value="SUPERFAMILY HYDROLASE, PUTATIVE (AFU_ORTHOLOGUE AFUA_4G13290)-RELATED"/>
    <property type="match status" value="1"/>
</dbReference>
<dbReference type="InterPro" id="IPR006439">
    <property type="entry name" value="HAD-SF_hydro_IA"/>
</dbReference>
<dbReference type="HOGENOM" id="CLU_045011_11_3_6"/>
<protein>
    <submittedName>
        <fullName evidence="1">HAD-superfamily hydrolase, subfamily IA, variant 1</fullName>
    </submittedName>
</protein>
<evidence type="ECO:0000313" key="1">
    <source>
        <dbReference type="EMBL" id="ABI41529.1"/>
    </source>
</evidence>
<dbReference type="NCBIfam" id="TIGR01509">
    <property type="entry name" value="HAD-SF-IA-v3"/>
    <property type="match status" value="1"/>
</dbReference>
<dbReference type="EMBL" id="CP000444">
    <property type="protein sequence ID" value="ABI41529.1"/>
    <property type="molecule type" value="Genomic_DNA"/>
</dbReference>
<organism evidence="1">
    <name type="scientific">Shewanella sp. (strain MR-7)</name>
    <dbReference type="NCBI Taxonomy" id="60481"/>
    <lineage>
        <taxon>Bacteria</taxon>
        <taxon>Pseudomonadati</taxon>
        <taxon>Pseudomonadota</taxon>
        <taxon>Gammaproteobacteria</taxon>
        <taxon>Alteromonadales</taxon>
        <taxon>Shewanellaceae</taxon>
        <taxon>Shewanella</taxon>
    </lineage>
</organism>
<reference evidence="1" key="1">
    <citation type="submission" date="2006-08" db="EMBL/GenBank/DDBJ databases">
        <title>Complete sequence of Chromosome1 of Shewanella sp. MR-7.</title>
        <authorList>
            <consortium name="US DOE Joint Genome Institute"/>
            <person name="Copeland A."/>
            <person name="Lucas S."/>
            <person name="Lapidus A."/>
            <person name="Barry K."/>
            <person name="Detter J.C."/>
            <person name="Glavina del Rio T."/>
            <person name="Hammon N."/>
            <person name="Israni S."/>
            <person name="Dalin E."/>
            <person name="Tice H."/>
            <person name="Pitluck S."/>
            <person name="Kiss H."/>
            <person name="Brettin T."/>
            <person name="Bruce D."/>
            <person name="Han C."/>
            <person name="Tapia R."/>
            <person name="Gilna P."/>
            <person name="Schmutz J."/>
            <person name="Larimer F."/>
            <person name="Land M."/>
            <person name="Hauser L."/>
            <person name="Kyrpides N."/>
            <person name="Mikhailova N."/>
            <person name="Nealson K."/>
            <person name="Konstantinidis K."/>
            <person name="Klappenbach J."/>
            <person name="Tiedje J."/>
            <person name="Richardson P."/>
        </authorList>
    </citation>
    <scope>NUCLEOTIDE SEQUENCE</scope>
    <source>
        <strain evidence="1">MR-7</strain>
    </source>
</reference>
<dbReference type="GO" id="GO:0016787">
    <property type="term" value="F:hydrolase activity"/>
    <property type="evidence" value="ECO:0007669"/>
    <property type="project" value="UniProtKB-KW"/>
</dbReference>
<dbReference type="SUPFAM" id="SSF56784">
    <property type="entry name" value="HAD-like"/>
    <property type="match status" value="1"/>
</dbReference>
<dbReference type="InterPro" id="IPR023214">
    <property type="entry name" value="HAD_sf"/>
</dbReference>
<gene>
    <name evidence="1" type="ordered locus">Shewmr7_0526</name>
</gene>
<dbReference type="NCBIfam" id="TIGR01549">
    <property type="entry name" value="HAD-SF-IA-v1"/>
    <property type="match status" value="1"/>
</dbReference>
<dbReference type="Gene3D" id="1.10.260.80">
    <property type="match status" value="1"/>
</dbReference>
<dbReference type="Pfam" id="PF13419">
    <property type="entry name" value="HAD_2"/>
    <property type="match status" value="1"/>
</dbReference>
<accession>Q0HZC6</accession>
<dbReference type="InterPro" id="IPR036412">
    <property type="entry name" value="HAD-like_sf"/>
</dbReference>
<sequence>MITRLTDIQLEQIRGVIFDLDGTLAHSNPDFKGLRAALGIGSGTDILEHIHSLDTTMAKMQALEIVHDYELESSRQASWIEGAQALIAFLKMRQLPLAILTRNMPEAAKITIEKLGIDIPLVLTRYDAEPKPHPQGIHLICEQWQLNPADILYVGDYLFDLQTAQNAGSRCALYCPEEVPDYAQAADLLIANYQSFIDAWTLVMRSDSVR</sequence>
<dbReference type="SFLD" id="SFLDS00003">
    <property type="entry name" value="Haloacid_Dehalogenase"/>
    <property type="match status" value="1"/>
</dbReference>
<dbReference type="SFLD" id="SFLDG01129">
    <property type="entry name" value="C1.5:_HAD__Beta-PGM__Phosphata"/>
    <property type="match status" value="1"/>
</dbReference>
<dbReference type="Gene3D" id="3.40.50.1000">
    <property type="entry name" value="HAD superfamily/HAD-like"/>
    <property type="match status" value="1"/>
</dbReference>
<dbReference type="AlphaFoldDB" id="Q0HZC6"/>
<dbReference type="InterPro" id="IPR041492">
    <property type="entry name" value="HAD_2"/>
</dbReference>
<dbReference type="PRINTS" id="PR00413">
    <property type="entry name" value="HADHALOGNASE"/>
</dbReference>
<proteinExistence type="predicted"/>